<name>A0A067PM58_9AGAM</name>
<organism evidence="2 3">
    <name type="scientific">Jaapia argillacea MUCL 33604</name>
    <dbReference type="NCBI Taxonomy" id="933084"/>
    <lineage>
        <taxon>Eukaryota</taxon>
        <taxon>Fungi</taxon>
        <taxon>Dikarya</taxon>
        <taxon>Basidiomycota</taxon>
        <taxon>Agaricomycotina</taxon>
        <taxon>Agaricomycetes</taxon>
        <taxon>Agaricomycetidae</taxon>
        <taxon>Jaapiales</taxon>
        <taxon>Jaapiaceae</taxon>
        <taxon>Jaapia</taxon>
    </lineage>
</organism>
<dbReference type="Proteomes" id="UP000027265">
    <property type="component" value="Unassembled WGS sequence"/>
</dbReference>
<evidence type="ECO:0000313" key="2">
    <source>
        <dbReference type="EMBL" id="KDQ52277.1"/>
    </source>
</evidence>
<sequence length="111" mass="12532">MVDDVHEFGYYLALIQTLSPLSQISDHGPDLELLAPKIQPRTLVASNRPNVTRHQDPHDSSTRTPYAAPPILPYFAIGGLITVRPQRPREGEDVMRWQRSSFARREVVGSE</sequence>
<evidence type="ECO:0000313" key="3">
    <source>
        <dbReference type="Proteomes" id="UP000027265"/>
    </source>
</evidence>
<dbReference type="HOGENOM" id="CLU_2158798_0_0_1"/>
<dbReference type="EMBL" id="KL197741">
    <property type="protein sequence ID" value="KDQ52277.1"/>
    <property type="molecule type" value="Genomic_DNA"/>
</dbReference>
<gene>
    <name evidence="2" type="ORF">JAAARDRAFT_198444</name>
</gene>
<feature type="region of interest" description="Disordered" evidence="1">
    <location>
        <begin position="46"/>
        <end position="67"/>
    </location>
</feature>
<accession>A0A067PM58</accession>
<protein>
    <submittedName>
        <fullName evidence="2">Uncharacterized protein</fullName>
    </submittedName>
</protein>
<reference evidence="3" key="1">
    <citation type="journal article" date="2014" name="Proc. Natl. Acad. Sci. U.S.A.">
        <title>Extensive sampling of basidiomycete genomes demonstrates inadequacy of the white-rot/brown-rot paradigm for wood decay fungi.</title>
        <authorList>
            <person name="Riley R."/>
            <person name="Salamov A.A."/>
            <person name="Brown D.W."/>
            <person name="Nagy L.G."/>
            <person name="Floudas D."/>
            <person name="Held B.W."/>
            <person name="Levasseur A."/>
            <person name="Lombard V."/>
            <person name="Morin E."/>
            <person name="Otillar R."/>
            <person name="Lindquist E.A."/>
            <person name="Sun H."/>
            <person name="LaButti K.M."/>
            <person name="Schmutz J."/>
            <person name="Jabbour D."/>
            <person name="Luo H."/>
            <person name="Baker S.E."/>
            <person name="Pisabarro A.G."/>
            <person name="Walton J.D."/>
            <person name="Blanchette R.A."/>
            <person name="Henrissat B."/>
            <person name="Martin F."/>
            <person name="Cullen D."/>
            <person name="Hibbett D.S."/>
            <person name="Grigoriev I.V."/>
        </authorList>
    </citation>
    <scope>NUCLEOTIDE SEQUENCE [LARGE SCALE GENOMIC DNA]</scope>
    <source>
        <strain evidence="3">MUCL 33604</strain>
    </source>
</reference>
<dbReference type="InParanoid" id="A0A067PM58"/>
<evidence type="ECO:0000256" key="1">
    <source>
        <dbReference type="SAM" id="MobiDB-lite"/>
    </source>
</evidence>
<keyword evidence="3" id="KW-1185">Reference proteome</keyword>
<proteinExistence type="predicted"/>
<dbReference type="AlphaFoldDB" id="A0A067PM58"/>